<keyword evidence="3" id="KW-0479">Metal-binding</keyword>
<evidence type="ECO:0000259" key="5">
    <source>
        <dbReference type="PROSITE" id="PS50860"/>
    </source>
</evidence>
<dbReference type="GO" id="GO:0003676">
    <property type="term" value="F:nucleic acid binding"/>
    <property type="evidence" value="ECO:0007669"/>
    <property type="project" value="InterPro"/>
</dbReference>
<dbReference type="InterPro" id="IPR051335">
    <property type="entry name" value="Alanyl-tRNA_Editing_Enzymes"/>
</dbReference>
<feature type="domain" description="Alanyl-transfer RNA synthetases family profile" evidence="5">
    <location>
        <begin position="1"/>
        <end position="269"/>
    </location>
</feature>
<sequence>MDREQARVRCPVRDSRVTVLGGPGGAAAPAATERVYQDDAYLSTLEAPLTRIEGERGLVFERTNFFAAGGGQPGDSGFVETADGRQIKIVDTVYAPDKATVVMLAEEGSALPAAGETLVLHVDWKRRYKLMRMHTACHLLTVVCPFPITGAAVGEEESRIDFDIPDASADKAGVTAQLMDLVAANHSVFTRWITEAELDANPGLVKSANVKPPRGSGRIRLVCIGENGSVDTQPCGGTHVQETGEVGDIHIGKIEKKGKSNRRFRIRFGPLPG</sequence>
<dbReference type="Pfam" id="PF07973">
    <property type="entry name" value="tRNA_SAD"/>
    <property type="match status" value="1"/>
</dbReference>
<dbReference type="PANTHER" id="PTHR43462">
    <property type="entry name" value="ALANYL-TRNA EDITING PROTEIN"/>
    <property type="match status" value="1"/>
</dbReference>
<dbReference type="InterPro" id="IPR018163">
    <property type="entry name" value="Thr/Ala-tRNA-synth_IIc_edit"/>
</dbReference>
<evidence type="ECO:0000256" key="1">
    <source>
        <dbReference type="ARBA" id="ARBA00001947"/>
    </source>
</evidence>
<organism evidence="6 7">
    <name type="scientific">Aurantimonas coralicida</name>
    <dbReference type="NCBI Taxonomy" id="182270"/>
    <lineage>
        <taxon>Bacteria</taxon>
        <taxon>Pseudomonadati</taxon>
        <taxon>Pseudomonadota</taxon>
        <taxon>Alphaproteobacteria</taxon>
        <taxon>Hyphomicrobiales</taxon>
        <taxon>Aurantimonadaceae</taxon>
        <taxon>Aurantimonas</taxon>
    </lineage>
</organism>
<dbReference type="GO" id="GO:0004813">
    <property type="term" value="F:alanine-tRNA ligase activity"/>
    <property type="evidence" value="ECO:0007669"/>
    <property type="project" value="InterPro"/>
</dbReference>
<name>A0A9C9NK81_9HYPH</name>
<evidence type="ECO:0000313" key="7">
    <source>
        <dbReference type="Proteomes" id="UP000885680"/>
    </source>
</evidence>
<reference evidence="6" key="1">
    <citation type="journal article" date="2020" name="mSystems">
        <title>Genome- and Community-Level Interaction Insights into Carbon Utilization and Element Cycling Functions of Hydrothermarchaeota in Hydrothermal Sediment.</title>
        <authorList>
            <person name="Zhou Z."/>
            <person name="Liu Y."/>
            <person name="Xu W."/>
            <person name="Pan J."/>
            <person name="Luo Z.H."/>
            <person name="Li M."/>
        </authorList>
    </citation>
    <scope>NUCLEOTIDE SEQUENCE</scope>
    <source>
        <strain evidence="6">HyVt-347</strain>
    </source>
</reference>
<proteinExistence type="predicted"/>
<dbReference type="SUPFAM" id="SSF50447">
    <property type="entry name" value="Translation proteins"/>
    <property type="match status" value="1"/>
</dbReference>
<dbReference type="GO" id="GO:0046872">
    <property type="term" value="F:metal ion binding"/>
    <property type="evidence" value="ECO:0007669"/>
    <property type="project" value="UniProtKB-KW"/>
</dbReference>
<comment type="caution">
    <text evidence="6">The sequence shown here is derived from an EMBL/GenBank/DDBJ whole genome shotgun (WGS) entry which is preliminary data.</text>
</comment>
<dbReference type="GO" id="GO:0005524">
    <property type="term" value="F:ATP binding"/>
    <property type="evidence" value="ECO:0007669"/>
    <property type="project" value="InterPro"/>
</dbReference>
<dbReference type="AlphaFoldDB" id="A0A9C9NK81"/>
<dbReference type="SMART" id="SM00863">
    <property type="entry name" value="tRNA_SAD"/>
    <property type="match status" value="1"/>
</dbReference>
<dbReference type="GO" id="GO:0002161">
    <property type="term" value="F:aminoacyl-tRNA deacylase activity"/>
    <property type="evidence" value="ECO:0007669"/>
    <property type="project" value="UniProtKB-ARBA"/>
</dbReference>
<dbReference type="Proteomes" id="UP000885680">
    <property type="component" value="Unassembled WGS sequence"/>
</dbReference>
<dbReference type="GO" id="GO:0006419">
    <property type="term" value="P:alanyl-tRNA aminoacylation"/>
    <property type="evidence" value="ECO:0007669"/>
    <property type="project" value="InterPro"/>
</dbReference>
<accession>A0A9C9NK81</accession>
<comment type="subcellular location">
    <subcellularLocation>
        <location evidence="2">Cytoplasm</location>
    </subcellularLocation>
</comment>
<dbReference type="Gene3D" id="3.30.980.10">
    <property type="entry name" value="Threonyl-trna Synthetase, Chain A, domain 2"/>
    <property type="match status" value="1"/>
</dbReference>
<evidence type="ECO:0000256" key="3">
    <source>
        <dbReference type="ARBA" id="ARBA00022723"/>
    </source>
</evidence>
<evidence type="ECO:0000256" key="4">
    <source>
        <dbReference type="ARBA" id="ARBA00022833"/>
    </source>
</evidence>
<gene>
    <name evidence="6" type="ORF">ENH89_23500</name>
</gene>
<dbReference type="GO" id="GO:0005737">
    <property type="term" value="C:cytoplasm"/>
    <property type="evidence" value="ECO:0007669"/>
    <property type="project" value="UniProtKB-SubCell"/>
</dbReference>
<dbReference type="PROSITE" id="PS50860">
    <property type="entry name" value="AA_TRNA_LIGASE_II_ALA"/>
    <property type="match status" value="1"/>
</dbReference>
<dbReference type="InterPro" id="IPR009000">
    <property type="entry name" value="Transl_B-barrel_sf"/>
</dbReference>
<dbReference type="EMBL" id="DRGN01000336">
    <property type="protein sequence ID" value="HEU03222.1"/>
    <property type="molecule type" value="Genomic_DNA"/>
</dbReference>
<keyword evidence="4" id="KW-0862">Zinc</keyword>
<protein>
    <submittedName>
        <fullName evidence="6">Alanyl-tRNA editing protein</fullName>
    </submittedName>
</protein>
<dbReference type="Gene3D" id="2.40.30.130">
    <property type="match status" value="1"/>
</dbReference>
<comment type="cofactor">
    <cofactor evidence="1">
        <name>Zn(2+)</name>
        <dbReference type="ChEBI" id="CHEBI:29105"/>
    </cofactor>
</comment>
<dbReference type="InterPro" id="IPR018165">
    <property type="entry name" value="Ala-tRNA-synth_IIc_core"/>
</dbReference>
<dbReference type="PANTHER" id="PTHR43462:SF1">
    <property type="entry name" value="ALANYL-TRNA EDITING PROTEIN AARSD1"/>
    <property type="match status" value="1"/>
</dbReference>
<dbReference type="SUPFAM" id="SSF55186">
    <property type="entry name" value="ThrRS/AlaRS common domain"/>
    <property type="match status" value="1"/>
</dbReference>
<dbReference type="InterPro" id="IPR012947">
    <property type="entry name" value="tRNA_SAD"/>
</dbReference>
<evidence type="ECO:0000313" key="6">
    <source>
        <dbReference type="EMBL" id="HEU03222.1"/>
    </source>
</evidence>
<evidence type="ECO:0000256" key="2">
    <source>
        <dbReference type="ARBA" id="ARBA00004496"/>
    </source>
</evidence>